<keyword evidence="4" id="KW-1185">Reference proteome</keyword>
<dbReference type="InterPro" id="IPR012337">
    <property type="entry name" value="RNaseH-like_sf"/>
</dbReference>
<feature type="region of interest" description="Disordered" evidence="1">
    <location>
        <begin position="1388"/>
        <end position="1418"/>
    </location>
</feature>
<dbReference type="GO" id="GO:0005797">
    <property type="term" value="C:Golgi medial cisterna"/>
    <property type="evidence" value="ECO:0007669"/>
    <property type="project" value="TreeGrafter"/>
</dbReference>
<feature type="compositionally biased region" description="Low complexity" evidence="1">
    <location>
        <begin position="1390"/>
        <end position="1407"/>
    </location>
</feature>
<dbReference type="Pfam" id="PF14291">
    <property type="entry name" value="DUF4371"/>
    <property type="match status" value="1"/>
</dbReference>
<evidence type="ECO:0000313" key="3">
    <source>
        <dbReference type="EMBL" id="KAK0151689.1"/>
    </source>
</evidence>
<comment type="caution">
    <text evidence="3">The sequence shown here is derived from an EMBL/GenBank/DDBJ whole genome shotgun (WGS) entry which is preliminary data.</text>
</comment>
<organism evidence="3 4">
    <name type="scientific">Merluccius polli</name>
    <name type="common">Benguela hake</name>
    <name type="synonym">Merluccius cadenati</name>
    <dbReference type="NCBI Taxonomy" id="89951"/>
    <lineage>
        <taxon>Eukaryota</taxon>
        <taxon>Metazoa</taxon>
        <taxon>Chordata</taxon>
        <taxon>Craniata</taxon>
        <taxon>Vertebrata</taxon>
        <taxon>Euteleostomi</taxon>
        <taxon>Actinopterygii</taxon>
        <taxon>Neopterygii</taxon>
        <taxon>Teleostei</taxon>
        <taxon>Neoteleostei</taxon>
        <taxon>Acanthomorphata</taxon>
        <taxon>Zeiogadaria</taxon>
        <taxon>Gadariae</taxon>
        <taxon>Gadiformes</taxon>
        <taxon>Gadoidei</taxon>
        <taxon>Merlucciidae</taxon>
        <taxon>Merluccius</taxon>
    </lineage>
</organism>
<name>A0AA47N4S4_MERPO</name>
<dbReference type="InterPro" id="IPR026705">
    <property type="entry name" value="Hid-1/Ecm30"/>
</dbReference>
<dbReference type="SUPFAM" id="SSF53098">
    <property type="entry name" value="Ribonuclease H-like"/>
    <property type="match status" value="1"/>
</dbReference>
<feature type="region of interest" description="Disordered" evidence="1">
    <location>
        <begin position="1323"/>
        <end position="1357"/>
    </location>
</feature>
<dbReference type="InterPro" id="IPR006580">
    <property type="entry name" value="Znf_TTF"/>
</dbReference>
<dbReference type="PANTHER" id="PTHR21575">
    <property type="entry name" value="PROTEIN HID1"/>
    <property type="match status" value="1"/>
</dbReference>
<evidence type="ECO:0000256" key="1">
    <source>
        <dbReference type="SAM" id="MobiDB-lite"/>
    </source>
</evidence>
<feature type="domain" description="TTF-type" evidence="2">
    <location>
        <begin position="348"/>
        <end position="435"/>
    </location>
</feature>
<protein>
    <submittedName>
        <fullName evidence="3">Protein HID1</fullName>
    </submittedName>
</protein>
<dbReference type="PANTHER" id="PTHR21575:SF12">
    <property type="entry name" value="PROTEIN HID1"/>
    <property type="match status" value="1"/>
</dbReference>
<dbReference type="Pfam" id="PF12722">
    <property type="entry name" value="Hid1"/>
    <property type="match status" value="2"/>
</dbReference>
<sequence length="1551" mass="173853">MCVCVCVCVCVYYNVGDEAVVAVVDEDDEEGEDDEDEDDEDAVVMMLMITTTTGTAERVIPEVAWRVSCSLTLLGDRERERSCQPVEASDDAFWDQFWADTAITVQDAFALVPAAEIRAVREESPSNLATLCYKAVEKLVQGADSGCPSDKGRQIVLNCTRLLTRILPYIFEDADWRGFFWSNVPGAGRAGRLDPDDDSEDARPLAESLLLAIADLLFCPDFTVQSHKKDGPESTEDMQSMDSCEYIWEAGVGFAQSPPLNYLHDLNRTELLKLLLTCFSEAMYLPPSSSDSKNPWDIEPRPHVRDQSNTDNRDREGFDVSDIITCTTPAQPDPKFVVVQKRDNCVLSFQQKWFTTFPWLHYSATLQGVICFHCAKVFLNQSTFASKCDPAFVSVGFRNWKKAIQKFSKHAKSQLHIHAVNIYAQKGNTVASQLSSAVARQQEEARHGLMKIVGSIKYLGRQGLALRGHVEEKGNLSQHLKDKAEDDPAFQKWLETHKQDYTSPLIQNEILGIMSKDIIRGIADTIRCLPVTQFALIVDGTQDISGQEQESVCLRYVDHDLNPHEEFIGMYSVHETTGESLANVALDVICRLNLPLSALRGQTYDGAANMSGKYSGTQAHIRKKQPLALYVHCGAHCVNLIAQKACTASIVVRDALDWVHQLGVLCGQSGKFKHMFHKIAISKHGTSSALKPLCETRWTVRHGAIHSVLTQYDAILPALEEMAGTNSPTAATANGLLQQFMRGSTVLGLVMAQAVIGELECLNRSLQRRTQTVSGMQAAVCKVQSTLNGKRSDEAFQHLFERASTVVNSLDLEPITMPRVRQPPKHYSGESSGFSPKTPMEYYRVEFYKVLDTIHTHFTERFQQGGLLTLQKLENTLLSGNIDPVVHDYPEINAQLLEIQLPMFKHNYMYSSCGEATNILKELPAEVRGLFTEVETLMRLLLVVPVSSSEAERSFSALRRLKTWLRTTMTQQRLNHVAVCHIHQDKLDLLTKKHALPLFTSLLNVVCAYDPVGYGIPYNHLLFSDQREQLVVTLEHEVDPAAGPAPETLETPSFPFASEDQEPMGPDNLFVNYLSRIHREEDFGFILKGLARLLNNPLAQTYLPHSTKKIHFHQELLILFWKLCDFNKKFLFFVLKSSDVLDMLVPIVFYLNDARADQSRLGLMHIGVFILLLLSGERNFGVRLNKPYTVRVPMDIPVFTGSHADLLIVIFHKIITSGHQRLQPLYDCLLTIIVNVSPYLKSLSMVAANKLLHLLEAFSTPWFLYSSSQNHHLVFFLLEVFNNIIQYQFDGNFNLVYAIIRKRSIFHQLANLPTDTASIQKALQRNKKSMPAASRTHSTETQAMEGSRPAAPAEPGTLKASLEATPAIDKLTEKAQVSVDGTMVALKQRSSTQTAADSSTAAGASDTESNSERDNEVLGQVVCAESVRSRLSSTSSSSAVWRPTPDWVVLWKSKLPLQTIMRLLQVLVPQVEKICIDKGLTDESEILKFLQHGTLVGLLPVPHPILIRKYQANAGTTMWFRTYMWGVIYLRNVDPPVWYDTDVRLFEIQRI</sequence>
<dbReference type="InterPro" id="IPR008906">
    <property type="entry name" value="HATC_C_dom"/>
</dbReference>
<reference evidence="3" key="1">
    <citation type="journal article" date="2023" name="Front. Mar. Sci.">
        <title>A new Merluccius polli reference genome to investigate the effects of global change in West African waters.</title>
        <authorList>
            <person name="Mateo J.L."/>
            <person name="Blanco-Fernandez C."/>
            <person name="Garcia-Vazquez E."/>
            <person name="Machado-Schiaffino G."/>
        </authorList>
    </citation>
    <scope>NUCLEOTIDE SEQUENCE</scope>
    <source>
        <strain evidence="3">C29</strain>
        <tissue evidence="3">Fin</tissue>
    </source>
</reference>
<dbReference type="InterPro" id="IPR025398">
    <property type="entry name" value="DUF4371"/>
</dbReference>
<feature type="region of interest" description="Disordered" evidence="1">
    <location>
        <begin position="286"/>
        <end position="315"/>
    </location>
</feature>
<feature type="compositionally biased region" description="Basic and acidic residues" evidence="1">
    <location>
        <begin position="294"/>
        <end position="315"/>
    </location>
</feature>
<evidence type="ECO:0000259" key="2">
    <source>
        <dbReference type="SMART" id="SM00597"/>
    </source>
</evidence>
<dbReference type="GO" id="GO:0016020">
    <property type="term" value="C:membrane"/>
    <property type="evidence" value="ECO:0007669"/>
    <property type="project" value="TreeGrafter"/>
</dbReference>
<dbReference type="GO" id="GO:0000138">
    <property type="term" value="C:Golgi trans cisterna"/>
    <property type="evidence" value="ECO:0007669"/>
    <property type="project" value="TreeGrafter"/>
</dbReference>
<dbReference type="SMART" id="SM00597">
    <property type="entry name" value="ZnF_TTF"/>
    <property type="match status" value="1"/>
</dbReference>
<proteinExistence type="predicted"/>
<evidence type="ECO:0000313" key="4">
    <source>
        <dbReference type="Proteomes" id="UP001174136"/>
    </source>
</evidence>
<dbReference type="GO" id="GO:0046983">
    <property type="term" value="F:protein dimerization activity"/>
    <property type="evidence" value="ECO:0007669"/>
    <property type="project" value="InterPro"/>
</dbReference>
<gene>
    <name evidence="3" type="primary">HID1</name>
    <name evidence="3" type="ORF">N1851_007011</name>
</gene>
<accession>A0AA47N4S4</accession>
<dbReference type="Proteomes" id="UP001174136">
    <property type="component" value="Unassembled WGS sequence"/>
</dbReference>
<dbReference type="EMBL" id="JAOPHQ010001179">
    <property type="protein sequence ID" value="KAK0151689.1"/>
    <property type="molecule type" value="Genomic_DNA"/>
</dbReference>
<feature type="compositionally biased region" description="Polar residues" evidence="1">
    <location>
        <begin position="1335"/>
        <end position="1344"/>
    </location>
</feature>
<feature type="region of interest" description="Disordered" evidence="1">
    <location>
        <begin position="1041"/>
        <end position="1063"/>
    </location>
</feature>
<dbReference type="Pfam" id="PF05699">
    <property type="entry name" value="Dimer_Tnp_hAT"/>
    <property type="match status" value="1"/>
</dbReference>